<accession>A0A517N1C8</accession>
<protein>
    <recommendedName>
        <fullName evidence="3">PEP-CTERM protein-sorting domain-containing protein</fullName>
    </recommendedName>
</protein>
<name>A0A517N1C8_9BACT</name>
<dbReference type="EMBL" id="CP036263">
    <property type="protein sequence ID" value="QDT00941.1"/>
    <property type="molecule type" value="Genomic_DNA"/>
</dbReference>
<evidence type="ECO:0000313" key="2">
    <source>
        <dbReference type="Proteomes" id="UP000319852"/>
    </source>
</evidence>
<reference evidence="1 2" key="1">
    <citation type="submission" date="2019-02" db="EMBL/GenBank/DDBJ databases">
        <title>Deep-cultivation of Planctomycetes and their phenomic and genomic characterization uncovers novel biology.</title>
        <authorList>
            <person name="Wiegand S."/>
            <person name="Jogler M."/>
            <person name="Boedeker C."/>
            <person name="Pinto D."/>
            <person name="Vollmers J."/>
            <person name="Rivas-Marin E."/>
            <person name="Kohn T."/>
            <person name="Peeters S.H."/>
            <person name="Heuer A."/>
            <person name="Rast P."/>
            <person name="Oberbeckmann S."/>
            <person name="Bunk B."/>
            <person name="Jeske O."/>
            <person name="Meyerdierks A."/>
            <person name="Storesund J.E."/>
            <person name="Kallscheuer N."/>
            <person name="Luecker S."/>
            <person name="Lage O.M."/>
            <person name="Pohl T."/>
            <person name="Merkel B.J."/>
            <person name="Hornburger P."/>
            <person name="Mueller R.-W."/>
            <person name="Bruemmer F."/>
            <person name="Labrenz M."/>
            <person name="Spormann A.M."/>
            <person name="Op den Camp H."/>
            <person name="Overmann J."/>
            <person name="Amann R."/>
            <person name="Jetten M.S.M."/>
            <person name="Mascher T."/>
            <person name="Medema M.H."/>
            <person name="Devos D.P."/>
            <person name="Kaster A.-K."/>
            <person name="Ovreas L."/>
            <person name="Rohde M."/>
            <person name="Galperin M.Y."/>
            <person name="Jogler C."/>
        </authorList>
    </citation>
    <scope>NUCLEOTIDE SEQUENCE [LARGE SCALE GENOMIC DNA]</scope>
    <source>
        <strain evidence="1 2">HG15A2</strain>
    </source>
</reference>
<dbReference type="KEGG" id="amob:HG15A2_42830"/>
<evidence type="ECO:0000313" key="1">
    <source>
        <dbReference type="EMBL" id="QDT00941.1"/>
    </source>
</evidence>
<dbReference type="OrthoDB" id="259301at2"/>
<organism evidence="1 2">
    <name type="scientific">Adhaeretor mobilis</name>
    <dbReference type="NCBI Taxonomy" id="1930276"/>
    <lineage>
        <taxon>Bacteria</taxon>
        <taxon>Pseudomonadati</taxon>
        <taxon>Planctomycetota</taxon>
        <taxon>Planctomycetia</taxon>
        <taxon>Pirellulales</taxon>
        <taxon>Lacipirellulaceae</taxon>
        <taxon>Adhaeretor</taxon>
    </lineage>
</organism>
<sequence length="661" mass="67190">MEIVSKEYRGQLISRHSVSTLCAGLVVASLFLSGLANPSVAQVISWSADDGGGAGSGTGDFFDTANWATGVIPIGNNKAPKIDGGGTAIITAAGTGAGVDTEALIAGDAGGSTGTYQMDSGYMVIYDAASSILGNNSGASGTLIVNGGTLDFGDVPGNGAGGAGGGLGISNAPGSTGRVELHNDAVLRSLDGWTLGGGGGDNAHGTPGAPSSTIIMDGTSHVSLAGGMNNRGAVSMALSGSAQFTLGNSKGPADLTGDFEIQNGLFNIGGRHGNSADIVVEDNAIFNLSALYNQRARATITVRDNGEFNIFNTSTGGTETDFRMQNYLGRENFNNDDPEQMTSTIITLEGAGKFTVDSNPNTFAAPGQEPFPDGHVDLISTAGLILSAGDDEPLHDGDDRNIQYRGGLTVIDVKDSAEFSVVQGLWMTLGTGGSASSTLKVTGPDATVAVGDLIMAELLDQTLSGGGVTFGDPLYVARSGTAELHSVITGSSHSTIQVTDDARIGNGELVVELDGYSPVSGDSYTILQTANSSGVNGEFKAVDLSLAPLSSGLSWDLVYNADSVVLSVLGGAFLSADFNEDGFVDDSDLAAWDTNYGLSGSATKADGDANGDMEVNGADFLTWQSQYTGPPPSSGSVPEPSSMLLILSVALPGLVRRKRSI</sequence>
<dbReference type="InterPro" id="IPR036439">
    <property type="entry name" value="Dockerin_dom_sf"/>
</dbReference>
<dbReference type="GO" id="GO:0000272">
    <property type="term" value="P:polysaccharide catabolic process"/>
    <property type="evidence" value="ECO:0007669"/>
    <property type="project" value="InterPro"/>
</dbReference>
<dbReference type="InterPro" id="IPR018247">
    <property type="entry name" value="EF_Hand_1_Ca_BS"/>
</dbReference>
<dbReference type="Gene3D" id="1.10.1330.10">
    <property type="entry name" value="Dockerin domain"/>
    <property type="match status" value="1"/>
</dbReference>
<gene>
    <name evidence="1" type="ORF">HG15A2_42830</name>
</gene>
<dbReference type="RefSeq" id="WP_145062777.1">
    <property type="nucleotide sequence ID" value="NZ_CP036263.1"/>
</dbReference>
<dbReference type="PROSITE" id="PS00018">
    <property type="entry name" value="EF_HAND_1"/>
    <property type="match status" value="1"/>
</dbReference>
<evidence type="ECO:0008006" key="3">
    <source>
        <dbReference type="Google" id="ProtNLM"/>
    </source>
</evidence>
<dbReference type="Proteomes" id="UP000319852">
    <property type="component" value="Chromosome"/>
</dbReference>
<keyword evidence="2" id="KW-1185">Reference proteome</keyword>
<dbReference type="AlphaFoldDB" id="A0A517N1C8"/>
<proteinExistence type="predicted"/>